<dbReference type="InterPro" id="IPR036640">
    <property type="entry name" value="ABC1_TM_sf"/>
</dbReference>
<organism evidence="10 11">
    <name type="scientific">Lacticaseibacillus pabuli</name>
    <dbReference type="NCBI Taxonomy" id="3025672"/>
    <lineage>
        <taxon>Bacteria</taxon>
        <taxon>Bacillati</taxon>
        <taxon>Bacillota</taxon>
        <taxon>Bacilli</taxon>
        <taxon>Lactobacillales</taxon>
        <taxon>Lactobacillaceae</taxon>
        <taxon>Lacticaseibacillus</taxon>
    </lineage>
</organism>
<keyword evidence="11" id="KW-1185">Reference proteome</keyword>
<comment type="subcellular location">
    <subcellularLocation>
        <location evidence="1">Cell membrane</location>
        <topology evidence="1">Multi-pass membrane protein</topology>
    </subcellularLocation>
</comment>
<feature type="domain" description="ABC transmembrane type-1" evidence="9">
    <location>
        <begin position="20"/>
        <end position="303"/>
    </location>
</feature>
<feature type="transmembrane region" description="Helical" evidence="7">
    <location>
        <begin position="274"/>
        <end position="294"/>
    </location>
</feature>
<dbReference type="InterPro" id="IPR011527">
    <property type="entry name" value="ABC1_TM_dom"/>
</dbReference>
<dbReference type="PANTHER" id="PTHR43394:SF1">
    <property type="entry name" value="ATP-BINDING CASSETTE SUB-FAMILY B MEMBER 10, MITOCHONDRIAL"/>
    <property type="match status" value="1"/>
</dbReference>
<evidence type="ECO:0000256" key="2">
    <source>
        <dbReference type="ARBA" id="ARBA00022692"/>
    </source>
</evidence>
<evidence type="ECO:0000256" key="1">
    <source>
        <dbReference type="ARBA" id="ARBA00004651"/>
    </source>
</evidence>
<sequence>MGIFKKLGWYFKQERRRYGIGVLALLLVAIVNLIPPKIIGSMVDAMNRRSVTAHKLVIWLGILLLAGVGQYLFRFAWRTQIWGGAAKLERTLRTRLFWHFMRMDATFYQKHRTGDLMAHATNDLNAIQNVAGAGVLTLFDSIITGGTTLIAMIILVDWRLTLLAILPMPLLALMARRLGTHLHSAFRDAQAAFSRLNDKTQESVSGVKVIKTFGQEKEDAEDFDNIVDNTIVINRRVNFIDSLFDPTTSLIMGLTYVITIVYGGYLVLHGQITIGQLVSFVAYVAALVWPMFAIGRLFNILERGNASYDRVAELLAEKSSIVEPKQALTTPAAGEIRYAVDHFSYPGDDTNALVDVHFTVPEGSTLGIVGKVGAGKSTIFKLLLREFDNYNGEIDFGGHNIKDYSLDALLDSIGYVPQDNFLFSTTVANNIRFSSYNKSLDEVEQAASESAVHEDIQGFPEGYDTAVGERGVSLSGGQKQRLAIARAVINAPELLILDDALSAVDARTEEEILENLRKDRAHKTTIIAAHRLSSVMHADEIIVLEGGHVIERGTHSQLLAQNGWYAEMWNLQQLESKLDKDSIAKEGGQA</sequence>
<accession>A0ABY7WU78</accession>
<dbReference type="SUPFAM" id="SSF52540">
    <property type="entry name" value="P-loop containing nucleoside triphosphate hydrolases"/>
    <property type="match status" value="1"/>
</dbReference>
<dbReference type="InterPro" id="IPR039421">
    <property type="entry name" value="Type_1_exporter"/>
</dbReference>
<proteinExistence type="predicted"/>
<dbReference type="Gene3D" id="1.20.1560.10">
    <property type="entry name" value="ABC transporter type 1, transmembrane domain"/>
    <property type="match status" value="1"/>
</dbReference>
<dbReference type="RefSeq" id="WP_274262061.1">
    <property type="nucleotide sequence ID" value="NZ_CP117884.1"/>
</dbReference>
<evidence type="ECO:0000256" key="6">
    <source>
        <dbReference type="ARBA" id="ARBA00023136"/>
    </source>
</evidence>
<evidence type="ECO:0000256" key="3">
    <source>
        <dbReference type="ARBA" id="ARBA00022741"/>
    </source>
</evidence>
<dbReference type="InterPro" id="IPR027417">
    <property type="entry name" value="P-loop_NTPase"/>
</dbReference>
<dbReference type="Proteomes" id="UP001220377">
    <property type="component" value="Chromosome"/>
</dbReference>
<evidence type="ECO:0000256" key="4">
    <source>
        <dbReference type="ARBA" id="ARBA00022840"/>
    </source>
</evidence>
<dbReference type="InterPro" id="IPR017871">
    <property type="entry name" value="ABC_transporter-like_CS"/>
</dbReference>
<dbReference type="PANTHER" id="PTHR43394">
    <property type="entry name" value="ATP-DEPENDENT PERMEASE MDL1, MITOCHONDRIAL"/>
    <property type="match status" value="1"/>
</dbReference>
<protein>
    <submittedName>
        <fullName evidence="10">ABC transporter transmembrane domain-containing protein</fullName>
    </submittedName>
</protein>
<dbReference type="InterPro" id="IPR003593">
    <property type="entry name" value="AAA+_ATPase"/>
</dbReference>
<gene>
    <name evidence="10" type="ORF">PQ472_05610</name>
</gene>
<feature type="domain" description="ABC transporter" evidence="8">
    <location>
        <begin position="336"/>
        <end position="571"/>
    </location>
</feature>
<dbReference type="Pfam" id="PF00005">
    <property type="entry name" value="ABC_tran"/>
    <property type="match status" value="1"/>
</dbReference>
<keyword evidence="5 7" id="KW-1133">Transmembrane helix</keyword>
<reference evidence="10 11" key="1">
    <citation type="submission" date="2023-02" db="EMBL/GenBank/DDBJ databases">
        <title>Genome sequence of Lacticaseibacillus sp. KACC 23028.</title>
        <authorList>
            <person name="Kim S."/>
            <person name="Heo J."/>
            <person name="Kwon S.-W."/>
        </authorList>
    </citation>
    <scope>NUCLEOTIDE SEQUENCE [LARGE SCALE GENOMIC DNA]</scope>
    <source>
        <strain evidence="10 11">KACC 23028</strain>
    </source>
</reference>
<evidence type="ECO:0000259" key="8">
    <source>
        <dbReference type="PROSITE" id="PS50893"/>
    </source>
</evidence>
<dbReference type="Gene3D" id="3.40.50.300">
    <property type="entry name" value="P-loop containing nucleotide triphosphate hydrolases"/>
    <property type="match status" value="1"/>
</dbReference>
<dbReference type="Pfam" id="PF00664">
    <property type="entry name" value="ABC_membrane"/>
    <property type="match status" value="1"/>
</dbReference>
<dbReference type="EMBL" id="CP117884">
    <property type="protein sequence ID" value="WDF83713.1"/>
    <property type="molecule type" value="Genomic_DNA"/>
</dbReference>
<evidence type="ECO:0000313" key="10">
    <source>
        <dbReference type="EMBL" id="WDF83713.1"/>
    </source>
</evidence>
<keyword evidence="4" id="KW-0067">ATP-binding</keyword>
<name>A0ABY7WU78_9LACO</name>
<evidence type="ECO:0000256" key="7">
    <source>
        <dbReference type="SAM" id="Phobius"/>
    </source>
</evidence>
<dbReference type="PROSITE" id="PS00211">
    <property type="entry name" value="ABC_TRANSPORTER_1"/>
    <property type="match status" value="1"/>
</dbReference>
<feature type="transmembrane region" description="Helical" evidence="7">
    <location>
        <begin position="250"/>
        <end position="268"/>
    </location>
</feature>
<evidence type="ECO:0000313" key="11">
    <source>
        <dbReference type="Proteomes" id="UP001220377"/>
    </source>
</evidence>
<evidence type="ECO:0000256" key="5">
    <source>
        <dbReference type="ARBA" id="ARBA00022989"/>
    </source>
</evidence>
<keyword evidence="6 7" id="KW-0472">Membrane</keyword>
<dbReference type="SUPFAM" id="SSF90123">
    <property type="entry name" value="ABC transporter transmembrane region"/>
    <property type="match status" value="1"/>
</dbReference>
<dbReference type="PROSITE" id="PS50893">
    <property type="entry name" value="ABC_TRANSPORTER_2"/>
    <property type="match status" value="1"/>
</dbReference>
<evidence type="ECO:0000259" key="9">
    <source>
        <dbReference type="PROSITE" id="PS50929"/>
    </source>
</evidence>
<dbReference type="CDD" id="cd18541">
    <property type="entry name" value="ABC_6TM_TmrB_like"/>
    <property type="match status" value="1"/>
</dbReference>
<dbReference type="PROSITE" id="PS50929">
    <property type="entry name" value="ABC_TM1F"/>
    <property type="match status" value="1"/>
</dbReference>
<dbReference type="InterPro" id="IPR003439">
    <property type="entry name" value="ABC_transporter-like_ATP-bd"/>
</dbReference>
<dbReference type="SMART" id="SM00382">
    <property type="entry name" value="AAA"/>
    <property type="match status" value="1"/>
</dbReference>
<keyword evidence="2 7" id="KW-0812">Transmembrane</keyword>
<feature type="transmembrane region" description="Helical" evidence="7">
    <location>
        <begin position="56"/>
        <end position="73"/>
    </location>
</feature>
<feature type="transmembrane region" description="Helical" evidence="7">
    <location>
        <begin position="18"/>
        <end position="35"/>
    </location>
</feature>
<keyword evidence="3" id="KW-0547">Nucleotide-binding</keyword>